<feature type="compositionally biased region" description="Low complexity" evidence="2">
    <location>
        <begin position="135"/>
        <end position="149"/>
    </location>
</feature>
<dbReference type="EMBL" id="CAFBMK010000007">
    <property type="protein sequence ID" value="CAB4894454.1"/>
    <property type="molecule type" value="Genomic_DNA"/>
</dbReference>
<protein>
    <submittedName>
        <fullName evidence="3">Unannotated protein</fullName>
    </submittedName>
</protein>
<name>A0A6J7FLG8_9ZZZZ</name>
<reference evidence="3" key="1">
    <citation type="submission" date="2020-05" db="EMBL/GenBank/DDBJ databases">
        <authorList>
            <person name="Chiriac C."/>
            <person name="Salcher M."/>
            <person name="Ghai R."/>
            <person name="Kavagutti S V."/>
        </authorList>
    </citation>
    <scope>NUCLEOTIDE SEQUENCE</scope>
</reference>
<organism evidence="3">
    <name type="scientific">freshwater metagenome</name>
    <dbReference type="NCBI Taxonomy" id="449393"/>
    <lineage>
        <taxon>unclassified sequences</taxon>
        <taxon>metagenomes</taxon>
        <taxon>ecological metagenomes</taxon>
    </lineage>
</organism>
<dbReference type="GO" id="GO:0006260">
    <property type="term" value="P:DNA replication"/>
    <property type="evidence" value="ECO:0007669"/>
    <property type="project" value="InterPro"/>
</dbReference>
<feature type="region of interest" description="Disordered" evidence="2">
    <location>
        <begin position="108"/>
        <end position="161"/>
    </location>
</feature>
<dbReference type="SUPFAM" id="SSF50249">
    <property type="entry name" value="Nucleic acid-binding proteins"/>
    <property type="match status" value="1"/>
</dbReference>
<dbReference type="AlphaFoldDB" id="A0A6J7FLG8"/>
<dbReference type="InterPro" id="IPR000424">
    <property type="entry name" value="Primosome_PriB/ssb"/>
</dbReference>
<dbReference type="InterPro" id="IPR011344">
    <property type="entry name" value="ssDNA-bd"/>
</dbReference>
<evidence type="ECO:0000256" key="1">
    <source>
        <dbReference type="ARBA" id="ARBA00023125"/>
    </source>
</evidence>
<gene>
    <name evidence="3" type="ORF">UFOPK3564_00213</name>
</gene>
<dbReference type="GO" id="GO:0003697">
    <property type="term" value="F:single-stranded DNA binding"/>
    <property type="evidence" value="ECO:0007669"/>
    <property type="project" value="InterPro"/>
</dbReference>
<dbReference type="GO" id="GO:0009295">
    <property type="term" value="C:nucleoid"/>
    <property type="evidence" value="ECO:0007669"/>
    <property type="project" value="TreeGrafter"/>
</dbReference>
<proteinExistence type="inferred from homology"/>
<dbReference type="PROSITE" id="PS50935">
    <property type="entry name" value="SSB"/>
    <property type="match status" value="1"/>
</dbReference>
<dbReference type="CDD" id="cd04496">
    <property type="entry name" value="SSB_OBF"/>
    <property type="match status" value="1"/>
</dbReference>
<evidence type="ECO:0000313" key="3">
    <source>
        <dbReference type="EMBL" id="CAB4894454.1"/>
    </source>
</evidence>
<evidence type="ECO:0000256" key="2">
    <source>
        <dbReference type="SAM" id="MobiDB-lite"/>
    </source>
</evidence>
<dbReference type="PANTHER" id="PTHR10302">
    <property type="entry name" value="SINGLE-STRANDED DNA-BINDING PROTEIN"/>
    <property type="match status" value="1"/>
</dbReference>
<dbReference type="InterPro" id="IPR012340">
    <property type="entry name" value="NA-bd_OB-fold"/>
</dbReference>
<dbReference type="PANTHER" id="PTHR10302:SF27">
    <property type="entry name" value="SINGLE-STRANDED DNA-BINDING PROTEIN"/>
    <property type="match status" value="1"/>
</dbReference>
<dbReference type="HAMAP" id="MF_00984">
    <property type="entry name" value="SSB"/>
    <property type="match status" value="1"/>
</dbReference>
<dbReference type="NCBIfam" id="TIGR00621">
    <property type="entry name" value="ssb"/>
    <property type="match status" value="1"/>
</dbReference>
<sequence>MPINSVTIVGNLTRDPELRGLPSGGSVCSLRVAVNERRKDQSGQWADAPNFFNVTVFGNSADASAKYLAKGRQVAVSGRLRWREWQDNNGNKREAVEIVAQEVQFIGGRDENQSQGGGLLNPTSSGWGNTGGDFGAPAPQPTGQAASAPTPEPPNDDDIPF</sequence>
<accession>A0A6J7FLG8</accession>
<dbReference type="Gene3D" id="2.40.50.140">
    <property type="entry name" value="Nucleic acid-binding proteins"/>
    <property type="match status" value="1"/>
</dbReference>
<keyword evidence="1" id="KW-0238">DNA-binding</keyword>
<dbReference type="Pfam" id="PF00436">
    <property type="entry name" value="SSB"/>
    <property type="match status" value="1"/>
</dbReference>